<reference evidence="1" key="2">
    <citation type="journal article" date="2015" name="Data Brief">
        <title>Shoot transcriptome of the giant reed, Arundo donax.</title>
        <authorList>
            <person name="Barrero R.A."/>
            <person name="Guerrero F.D."/>
            <person name="Moolhuijzen P."/>
            <person name="Goolsby J.A."/>
            <person name="Tidwell J."/>
            <person name="Bellgard S.E."/>
            <person name="Bellgard M.I."/>
        </authorList>
    </citation>
    <scope>NUCLEOTIDE SEQUENCE</scope>
    <source>
        <tissue evidence="1">Shoot tissue taken approximately 20 cm above the soil surface</tissue>
    </source>
</reference>
<protein>
    <submittedName>
        <fullName evidence="1">Uncharacterized protein</fullName>
    </submittedName>
</protein>
<dbReference type="AlphaFoldDB" id="A0A0A8Z5E9"/>
<accession>A0A0A8Z5E9</accession>
<organism evidence="1">
    <name type="scientific">Arundo donax</name>
    <name type="common">Giant reed</name>
    <name type="synonym">Donax arundinaceus</name>
    <dbReference type="NCBI Taxonomy" id="35708"/>
    <lineage>
        <taxon>Eukaryota</taxon>
        <taxon>Viridiplantae</taxon>
        <taxon>Streptophyta</taxon>
        <taxon>Embryophyta</taxon>
        <taxon>Tracheophyta</taxon>
        <taxon>Spermatophyta</taxon>
        <taxon>Magnoliopsida</taxon>
        <taxon>Liliopsida</taxon>
        <taxon>Poales</taxon>
        <taxon>Poaceae</taxon>
        <taxon>PACMAD clade</taxon>
        <taxon>Arundinoideae</taxon>
        <taxon>Arundineae</taxon>
        <taxon>Arundo</taxon>
    </lineage>
</organism>
<name>A0A0A8Z5E9_ARUDO</name>
<reference evidence="1" key="1">
    <citation type="submission" date="2014-09" db="EMBL/GenBank/DDBJ databases">
        <authorList>
            <person name="Magalhaes I.L.F."/>
            <person name="Oliveira U."/>
            <person name="Santos F.R."/>
            <person name="Vidigal T.H.D.A."/>
            <person name="Brescovit A.D."/>
            <person name="Santos A.J."/>
        </authorList>
    </citation>
    <scope>NUCLEOTIDE SEQUENCE</scope>
    <source>
        <tissue evidence="1">Shoot tissue taken approximately 20 cm above the soil surface</tissue>
    </source>
</reference>
<sequence length="17" mass="1979">MKFKSYAGTLLIFLFVT</sequence>
<evidence type="ECO:0000313" key="1">
    <source>
        <dbReference type="EMBL" id="JAD34031.1"/>
    </source>
</evidence>
<dbReference type="EMBL" id="GBRH01263864">
    <property type="protein sequence ID" value="JAD34031.1"/>
    <property type="molecule type" value="Transcribed_RNA"/>
</dbReference>
<proteinExistence type="predicted"/>